<dbReference type="InterPro" id="IPR050091">
    <property type="entry name" value="PKS_NRPS_Biosynth_Enz"/>
</dbReference>
<dbReference type="Gene3D" id="3.30.70.3290">
    <property type="match status" value="1"/>
</dbReference>
<keyword evidence="2" id="KW-0597">Phosphoprotein</keyword>
<dbReference type="Pfam" id="PF00698">
    <property type="entry name" value="Acyl_transf_1"/>
    <property type="match status" value="1"/>
</dbReference>
<dbReference type="InterPro" id="IPR032088">
    <property type="entry name" value="SAT"/>
</dbReference>
<dbReference type="SUPFAM" id="SSF52151">
    <property type="entry name" value="FabD/lysophospholipase-like"/>
    <property type="match status" value="1"/>
</dbReference>
<evidence type="ECO:0000256" key="3">
    <source>
        <dbReference type="ARBA" id="ARBA00022679"/>
    </source>
</evidence>
<dbReference type="OrthoDB" id="329835at2759"/>
<dbReference type="InterPro" id="IPR018201">
    <property type="entry name" value="Ketoacyl_synth_AS"/>
</dbReference>
<proteinExistence type="predicted"/>
<dbReference type="Pfam" id="PF22621">
    <property type="entry name" value="CurL-like_PKS_C"/>
    <property type="match status" value="1"/>
</dbReference>
<dbReference type="SUPFAM" id="SSF53901">
    <property type="entry name" value="Thiolase-like"/>
    <property type="match status" value="1"/>
</dbReference>
<organism evidence="5 6">
    <name type="scientific">Byssothecium circinans</name>
    <dbReference type="NCBI Taxonomy" id="147558"/>
    <lineage>
        <taxon>Eukaryota</taxon>
        <taxon>Fungi</taxon>
        <taxon>Dikarya</taxon>
        <taxon>Ascomycota</taxon>
        <taxon>Pezizomycotina</taxon>
        <taxon>Dothideomycetes</taxon>
        <taxon>Pleosporomycetidae</taxon>
        <taxon>Pleosporales</taxon>
        <taxon>Massarineae</taxon>
        <taxon>Massarinaceae</taxon>
        <taxon>Byssothecium</taxon>
    </lineage>
</organism>
<feature type="domain" description="Ketosynthase family 3 (KS3)" evidence="4">
    <location>
        <begin position="327"/>
        <end position="736"/>
    </location>
</feature>
<dbReference type="PROSITE" id="PS00606">
    <property type="entry name" value="KS3_1"/>
    <property type="match status" value="1"/>
</dbReference>
<dbReference type="Pfam" id="PF00109">
    <property type="entry name" value="ketoacyl-synt"/>
    <property type="match status" value="1"/>
</dbReference>
<dbReference type="InterPro" id="IPR016035">
    <property type="entry name" value="Acyl_Trfase/lysoPLipase"/>
</dbReference>
<dbReference type="SUPFAM" id="SSF55048">
    <property type="entry name" value="Probable ACP-binding domain of malonyl-CoA ACP transacylase"/>
    <property type="match status" value="1"/>
</dbReference>
<dbReference type="PANTHER" id="PTHR43775:SF37">
    <property type="entry name" value="SI:DKEY-61P9.11"/>
    <property type="match status" value="1"/>
</dbReference>
<dbReference type="AlphaFoldDB" id="A0A6A5TRD9"/>
<dbReference type="InterPro" id="IPR001227">
    <property type="entry name" value="Ac_transferase_dom_sf"/>
</dbReference>
<reference evidence="5" key="1">
    <citation type="journal article" date="2020" name="Stud. Mycol.">
        <title>101 Dothideomycetes genomes: a test case for predicting lifestyles and emergence of pathogens.</title>
        <authorList>
            <person name="Haridas S."/>
            <person name="Albert R."/>
            <person name="Binder M."/>
            <person name="Bloem J."/>
            <person name="Labutti K."/>
            <person name="Salamov A."/>
            <person name="Andreopoulos B."/>
            <person name="Baker S."/>
            <person name="Barry K."/>
            <person name="Bills G."/>
            <person name="Bluhm B."/>
            <person name="Cannon C."/>
            <person name="Castanera R."/>
            <person name="Culley D."/>
            <person name="Daum C."/>
            <person name="Ezra D."/>
            <person name="Gonzalez J."/>
            <person name="Henrissat B."/>
            <person name="Kuo A."/>
            <person name="Liang C."/>
            <person name="Lipzen A."/>
            <person name="Lutzoni F."/>
            <person name="Magnuson J."/>
            <person name="Mondo S."/>
            <person name="Nolan M."/>
            <person name="Ohm R."/>
            <person name="Pangilinan J."/>
            <person name="Park H.-J."/>
            <person name="Ramirez L."/>
            <person name="Alfaro M."/>
            <person name="Sun H."/>
            <person name="Tritt A."/>
            <person name="Yoshinaga Y."/>
            <person name="Zwiers L.-H."/>
            <person name="Turgeon B."/>
            <person name="Goodwin S."/>
            <person name="Spatafora J."/>
            <person name="Crous P."/>
            <person name="Grigoriev I."/>
        </authorList>
    </citation>
    <scope>NUCLEOTIDE SEQUENCE</scope>
    <source>
        <strain evidence="5">CBS 675.92</strain>
    </source>
</reference>
<dbReference type="PANTHER" id="PTHR43775">
    <property type="entry name" value="FATTY ACID SYNTHASE"/>
    <property type="match status" value="1"/>
</dbReference>
<dbReference type="Pfam" id="PF02801">
    <property type="entry name" value="Ketoacyl-synt_C"/>
    <property type="match status" value="1"/>
</dbReference>
<name>A0A6A5TRD9_9PLEO</name>
<dbReference type="GO" id="GO:0044550">
    <property type="term" value="P:secondary metabolite biosynthetic process"/>
    <property type="evidence" value="ECO:0007669"/>
    <property type="project" value="TreeGrafter"/>
</dbReference>
<dbReference type="InterPro" id="IPR014031">
    <property type="entry name" value="Ketoacyl_synth_C"/>
</dbReference>
<dbReference type="SMART" id="SM00827">
    <property type="entry name" value="PKS_AT"/>
    <property type="match status" value="1"/>
</dbReference>
<dbReference type="Gene3D" id="3.40.366.10">
    <property type="entry name" value="Malonyl-Coenzyme A Acyl Carrier Protein, domain 2"/>
    <property type="match status" value="2"/>
</dbReference>
<protein>
    <recommendedName>
        <fullName evidence="4">Ketosynthase family 3 (KS3) domain-containing protein</fullName>
    </recommendedName>
</protein>
<dbReference type="EMBL" id="ML976999">
    <property type="protein sequence ID" value="KAF1954279.1"/>
    <property type="molecule type" value="Genomic_DNA"/>
</dbReference>
<dbReference type="InterPro" id="IPR016039">
    <property type="entry name" value="Thiolase-like"/>
</dbReference>
<dbReference type="CDD" id="cd00833">
    <property type="entry name" value="PKS"/>
    <property type="match status" value="1"/>
</dbReference>
<dbReference type="InterPro" id="IPR014030">
    <property type="entry name" value="Ketoacyl_synth_N"/>
</dbReference>
<evidence type="ECO:0000259" key="4">
    <source>
        <dbReference type="PROSITE" id="PS52004"/>
    </source>
</evidence>
<evidence type="ECO:0000256" key="2">
    <source>
        <dbReference type="ARBA" id="ARBA00022553"/>
    </source>
</evidence>
<dbReference type="InterPro" id="IPR020841">
    <property type="entry name" value="PKS_Beta-ketoAc_synthase_dom"/>
</dbReference>
<accession>A0A6A5TRD9</accession>
<keyword evidence="6" id="KW-1185">Reference proteome</keyword>
<keyword evidence="3" id="KW-0808">Transferase</keyword>
<dbReference type="SMART" id="SM00825">
    <property type="entry name" value="PKS_KS"/>
    <property type="match status" value="1"/>
</dbReference>
<dbReference type="PROSITE" id="PS52004">
    <property type="entry name" value="KS3_2"/>
    <property type="match status" value="1"/>
</dbReference>
<dbReference type="Pfam" id="PF16073">
    <property type="entry name" value="SAT"/>
    <property type="match status" value="1"/>
</dbReference>
<evidence type="ECO:0000313" key="5">
    <source>
        <dbReference type="EMBL" id="KAF1954279.1"/>
    </source>
</evidence>
<evidence type="ECO:0000313" key="6">
    <source>
        <dbReference type="Proteomes" id="UP000800035"/>
    </source>
</evidence>
<dbReference type="GO" id="GO:0006633">
    <property type="term" value="P:fatty acid biosynthetic process"/>
    <property type="evidence" value="ECO:0007669"/>
    <property type="project" value="InterPro"/>
</dbReference>
<dbReference type="Proteomes" id="UP000800035">
    <property type="component" value="Unassembled WGS sequence"/>
</dbReference>
<gene>
    <name evidence="5" type="ORF">CC80DRAFT_595084</name>
</gene>
<dbReference type="Gene3D" id="3.30.70.250">
    <property type="entry name" value="Malonyl-CoA ACP transacylase, ACP-binding"/>
    <property type="match status" value="1"/>
</dbReference>
<sequence>MSSPKNLVLFGDQTVEKLSSIRALVHHSKTSPAARRLLQDATDLNHEIHTLLGIALENSDESGPNGVIATVLMCIGRLGELFVYAEEDPSILGSQHDPVHVLAFCTGLLPARALVAARDTSELFEIGREIINITLRMAHQIDRRAKLIEDTNQSGAVTVVGKTPNAVQAILNELHGAQGIPHPKRIANGVSSNSWLTLMDTNGRVHTQYIPAFDIGKVLGHSPLLDIPIMPKARIVSPASCKHYDHPTLGALLSEILLVIAHNILRIHDTAQAIISGMEANRLISLIVASPTGHLLAVQKVLQDKAFKYEIRQHRAHGTSFTRRGGSDLIAIVGISGRFPGSETVETFFEDLEQGKTQHKIPNTRFDLDKYHDPTGERIHTTTAQHGAFMDNPGLFDNRLFNISPRKARQMDPLQRLLLTTSYEALESAGYSKDATLATQSNRIVTYFGQASEDWREILNNEGIDIYYVPSLSRPFGPSRLSYHHRWGGGTYAIDAACATSMTAIQLACSALDARECDTALAGGGLLVVSPNSFVGLSKSGIGIVVLKLYEDALAENDDILGVIRGSARTYTSTSTSIAHPSAESQARIYEVLRPSSVVPNEIAYVEMHGTGTQAGDYEEMKSVGKVLGKGRAKNNMLTVGAVKASVGHGGAAAGVTSLIKVLMMMRERRIPSQPGVPFKLNHHFPKLENVHVRIAGVAGKEWSLKPSPTSDNGKIKCLVNSFDASGGNTSLVVEEPPVPARKNENPLTHHVVTITGRTLASLQQNRQRLLEYLTHNPNVKLADVAYTTTARRMHEVLRIAYIAKSTRELINLLRKAVANKSNDPRTKPAALSTVFTFTGQGSQYIRMGKGLYEYSWAFRELIETYHQMAQYQGFLSFMDLIAGDTADITTASAICVQLTIVTIEFAIVQMLKTWGVQPTLVMGHSLGEYAALCTAGVLSVSDTLFLVSHRARLIEARLTAGEYAMLAIDKDISAAQDLVSLDPKLSVACINAPQATVVSGPIADIKALRSNLEKQGSRATLLKVPYGFHSRHVDPILDDFETIAQAVAFSAPAIPVSSTLLGRVIKAGERGIFSASYRRQAREHVNCAGALQAYQSSSIAKSNTAWVEVGPDPVCVGLVHRSLDAPANRLIPILKSSKENWLTVSSARLRHSSGLVLILTGRSFTRNSFGLFASPSDICFRPKRLRR</sequence>
<dbReference type="InterPro" id="IPR016036">
    <property type="entry name" value="Malonyl_transacylase_ACP-bd"/>
</dbReference>
<dbReference type="GO" id="GO:0004315">
    <property type="term" value="F:3-oxoacyl-[acyl-carrier-protein] synthase activity"/>
    <property type="evidence" value="ECO:0007669"/>
    <property type="project" value="InterPro"/>
</dbReference>
<keyword evidence="1" id="KW-0596">Phosphopantetheine</keyword>
<dbReference type="InterPro" id="IPR014043">
    <property type="entry name" value="Acyl_transferase_dom"/>
</dbReference>
<dbReference type="GO" id="GO:0004312">
    <property type="term" value="F:fatty acid synthase activity"/>
    <property type="evidence" value="ECO:0007669"/>
    <property type="project" value="TreeGrafter"/>
</dbReference>
<evidence type="ECO:0000256" key="1">
    <source>
        <dbReference type="ARBA" id="ARBA00022450"/>
    </source>
</evidence>
<dbReference type="Gene3D" id="3.40.47.10">
    <property type="match status" value="2"/>
</dbReference>